<dbReference type="Proteomes" id="UP000265520">
    <property type="component" value="Unassembled WGS sequence"/>
</dbReference>
<gene>
    <name evidence="1" type="ORF">A2U01_0007774</name>
</gene>
<proteinExistence type="predicted"/>
<name>A0A392MHE0_9FABA</name>
<comment type="caution">
    <text evidence="1">The sequence shown here is derived from an EMBL/GenBank/DDBJ whole genome shotgun (WGS) entry which is preliminary data.</text>
</comment>
<evidence type="ECO:0000313" key="2">
    <source>
        <dbReference type="Proteomes" id="UP000265520"/>
    </source>
</evidence>
<organism evidence="1 2">
    <name type="scientific">Trifolium medium</name>
    <dbReference type="NCBI Taxonomy" id="97028"/>
    <lineage>
        <taxon>Eukaryota</taxon>
        <taxon>Viridiplantae</taxon>
        <taxon>Streptophyta</taxon>
        <taxon>Embryophyta</taxon>
        <taxon>Tracheophyta</taxon>
        <taxon>Spermatophyta</taxon>
        <taxon>Magnoliopsida</taxon>
        <taxon>eudicotyledons</taxon>
        <taxon>Gunneridae</taxon>
        <taxon>Pentapetalae</taxon>
        <taxon>rosids</taxon>
        <taxon>fabids</taxon>
        <taxon>Fabales</taxon>
        <taxon>Fabaceae</taxon>
        <taxon>Papilionoideae</taxon>
        <taxon>50 kb inversion clade</taxon>
        <taxon>NPAAA clade</taxon>
        <taxon>Hologalegina</taxon>
        <taxon>IRL clade</taxon>
        <taxon>Trifolieae</taxon>
        <taxon>Trifolium</taxon>
    </lineage>
</organism>
<keyword evidence="2" id="KW-1185">Reference proteome</keyword>
<sequence>MGKELDHNELIHKDPDIVLEKKDDSATQTNHVIDDVESSDELRQTPVRVLKDMAFLNESWANMVDAEEEEQ</sequence>
<reference evidence="1 2" key="1">
    <citation type="journal article" date="2018" name="Front. Plant Sci.">
        <title>Red Clover (Trifolium pratense) and Zigzag Clover (T. medium) - A Picture of Genomic Similarities and Differences.</title>
        <authorList>
            <person name="Dluhosova J."/>
            <person name="Istvanek J."/>
            <person name="Nedelnik J."/>
            <person name="Repkova J."/>
        </authorList>
    </citation>
    <scope>NUCLEOTIDE SEQUENCE [LARGE SCALE GENOMIC DNA]</scope>
    <source>
        <strain evidence="2">cv. 10/8</strain>
        <tissue evidence="1">Leaf</tissue>
    </source>
</reference>
<protein>
    <submittedName>
        <fullName evidence="1">Uncharacterized protein</fullName>
    </submittedName>
</protein>
<evidence type="ECO:0000313" key="1">
    <source>
        <dbReference type="EMBL" id="MCH86912.1"/>
    </source>
</evidence>
<accession>A0A392MHE0</accession>
<dbReference type="EMBL" id="LXQA010011174">
    <property type="protein sequence ID" value="MCH86912.1"/>
    <property type="molecule type" value="Genomic_DNA"/>
</dbReference>
<dbReference type="AlphaFoldDB" id="A0A392MHE0"/>